<dbReference type="Gene3D" id="1.10.287.1060">
    <property type="entry name" value="ESAT-6-like"/>
    <property type="match status" value="1"/>
</dbReference>
<sequence>MADVEDVASDIEIQSDDSPAIDVAGGIGEVPVAGSAAGLAGDTFGAGQSVAGLLNGGENEPGVGEVALEAGDVLTDAGSFVAECSDTVTSMATNPAGWLAGNGLDFLLGLITPLQDALDTVTGDAPALETAAGNFVSIGEGLQQVSENFVAVADTSLAGWDGEAADAARNQLADFADGISGIAAHSGHVAEMLEASAMVMEAVEEAVKSLISDFVGWLIMTWVPALASSVASLGSSIAAAQAVTATRAAITSSRVGRTVQRLVDLLRKVSAFFDKIKRLLGTGGGMLGKALGGNAGRSVGSSAGEAVFAGGSAYVQQRTGFDPGAAPLEMAPSFADHHIAQAQGGSPDIPEEQPSHTETRQNLDF</sequence>
<evidence type="ECO:0000256" key="1">
    <source>
        <dbReference type="SAM" id="MobiDB-lite"/>
    </source>
</evidence>
<name>A0A838A8C1_9PSEU</name>
<dbReference type="SUPFAM" id="SSF140453">
    <property type="entry name" value="EsxAB dimer-like"/>
    <property type="match status" value="1"/>
</dbReference>
<organism evidence="2 3">
    <name type="scientific">Haloechinothrix aidingensis</name>
    <dbReference type="NCBI Taxonomy" id="2752311"/>
    <lineage>
        <taxon>Bacteria</taxon>
        <taxon>Bacillati</taxon>
        <taxon>Actinomycetota</taxon>
        <taxon>Actinomycetes</taxon>
        <taxon>Pseudonocardiales</taxon>
        <taxon>Pseudonocardiaceae</taxon>
        <taxon>Haloechinothrix</taxon>
    </lineage>
</organism>
<evidence type="ECO:0000313" key="3">
    <source>
        <dbReference type="Proteomes" id="UP000582974"/>
    </source>
</evidence>
<dbReference type="Proteomes" id="UP000582974">
    <property type="component" value="Unassembled WGS sequence"/>
</dbReference>
<accession>A0A838A8C1</accession>
<evidence type="ECO:0000313" key="2">
    <source>
        <dbReference type="EMBL" id="MBA0124711.1"/>
    </source>
</evidence>
<dbReference type="EMBL" id="JACCKD010000001">
    <property type="protein sequence ID" value="MBA0124711.1"/>
    <property type="molecule type" value="Genomic_DNA"/>
</dbReference>
<proteinExistence type="predicted"/>
<keyword evidence="3" id="KW-1185">Reference proteome</keyword>
<dbReference type="Pfam" id="PF06013">
    <property type="entry name" value="WXG100"/>
    <property type="match status" value="1"/>
</dbReference>
<protein>
    <recommendedName>
        <fullName evidence="4">Proteins of 100 residues with WXG</fullName>
    </recommendedName>
</protein>
<evidence type="ECO:0008006" key="4">
    <source>
        <dbReference type="Google" id="ProtNLM"/>
    </source>
</evidence>
<dbReference type="AlphaFoldDB" id="A0A838A8C1"/>
<feature type="region of interest" description="Disordered" evidence="1">
    <location>
        <begin position="340"/>
        <end position="365"/>
    </location>
</feature>
<reference evidence="2 3" key="1">
    <citation type="submission" date="2020-07" db="EMBL/GenBank/DDBJ databases">
        <title>Genome of Haloechinothrix sp.</title>
        <authorList>
            <person name="Tang S.-K."/>
            <person name="Yang L."/>
            <person name="Zhu W.-Y."/>
        </authorList>
    </citation>
    <scope>NUCLEOTIDE SEQUENCE [LARGE SCALE GENOMIC DNA]</scope>
    <source>
        <strain evidence="2 3">YIM 98757</strain>
    </source>
</reference>
<dbReference type="InterPro" id="IPR010310">
    <property type="entry name" value="T7SS_ESAT-6-like"/>
</dbReference>
<feature type="compositionally biased region" description="Basic and acidic residues" evidence="1">
    <location>
        <begin position="353"/>
        <end position="365"/>
    </location>
</feature>
<dbReference type="RefSeq" id="WP_180891535.1">
    <property type="nucleotide sequence ID" value="NZ_JACCKD010000001.1"/>
</dbReference>
<comment type="caution">
    <text evidence="2">The sequence shown here is derived from an EMBL/GenBank/DDBJ whole genome shotgun (WGS) entry which is preliminary data.</text>
</comment>
<dbReference type="InterPro" id="IPR036689">
    <property type="entry name" value="ESAT-6-like_sf"/>
</dbReference>
<gene>
    <name evidence="2" type="ORF">H0B56_04075</name>
</gene>